<name>A0ACD3A3A6_9AGAR</name>
<organism evidence="1 2">
    <name type="scientific">Pluteus cervinus</name>
    <dbReference type="NCBI Taxonomy" id="181527"/>
    <lineage>
        <taxon>Eukaryota</taxon>
        <taxon>Fungi</taxon>
        <taxon>Dikarya</taxon>
        <taxon>Basidiomycota</taxon>
        <taxon>Agaricomycotina</taxon>
        <taxon>Agaricomycetes</taxon>
        <taxon>Agaricomycetidae</taxon>
        <taxon>Agaricales</taxon>
        <taxon>Pluteineae</taxon>
        <taxon>Pluteaceae</taxon>
        <taxon>Pluteus</taxon>
    </lineage>
</organism>
<reference evidence="1 2" key="1">
    <citation type="journal article" date="2019" name="Nat. Ecol. Evol.">
        <title>Megaphylogeny resolves global patterns of mushroom evolution.</title>
        <authorList>
            <person name="Varga T."/>
            <person name="Krizsan K."/>
            <person name="Foldi C."/>
            <person name="Dima B."/>
            <person name="Sanchez-Garcia M."/>
            <person name="Sanchez-Ramirez S."/>
            <person name="Szollosi G.J."/>
            <person name="Szarkandi J.G."/>
            <person name="Papp V."/>
            <person name="Albert L."/>
            <person name="Andreopoulos W."/>
            <person name="Angelini C."/>
            <person name="Antonin V."/>
            <person name="Barry K.W."/>
            <person name="Bougher N.L."/>
            <person name="Buchanan P."/>
            <person name="Buyck B."/>
            <person name="Bense V."/>
            <person name="Catcheside P."/>
            <person name="Chovatia M."/>
            <person name="Cooper J."/>
            <person name="Damon W."/>
            <person name="Desjardin D."/>
            <person name="Finy P."/>
            <person name="Geml J."/>
            <person name="Haridas S."/>
            <person name="Hughes K."/>
            <person name="Justo A."/>
            <person name="Karasinski D."/>
            <person name="Kautmanova I."/>
            <person name="Kiss B."/>
            <person name="Kocsube S."/>
            <person name="Kotiranta H."/>
            <person name="LaButti K.M."/>
            <person name="Lechner B.E."/>
            <person name="Liimatainen K."/>
            <person name="Lipzen A."/>
            <person name="Lukacs Z."/>
            <person name="Mihaltcheva S."/>
            <person name="Morgado L.N."/>
            <person name="Niskanen T."/>
            <person name="Noordeloos M.E."/>
            <person name="Ohm R.A."/>
            <person name="Ortiz-Santana B."/>
            <person name="Ovrebo C."/>
            <person name="Racz N."/>
            <person name="Riley R."/>
            <person name="Savchenko A."/>
            <person name="Shiryaev A."/>
            <person name="Soop K."/>
            <person name="Spirin V."/>
            <person name="Szebenyi C."/>
            <person name="Tomsovsky M."/>
            <person name="Tulloss R.E."/>
            <person name="Uehling J."/>
            <person name="Grigoriev I.V."/>
            <person name="Vagvolgyi C."/>
            <person name="Papp T."/>
            <person name="Martin F.M."/>
            <person name="Miettinen O."/>
            <person name="Hibbett D.S."/>
            <person name="Nagy L.G."/>
        </authorList>
    </citation>
    <scope>NUCLEOTIDE SEQUENCE [LARGE SCALE GENOMIC DNA]</scope>
    <source>
        <strain evidence="1 2">NL-1719</strain>
    </source>
</reference>
<sequence length="289" mass="30243">MANNQFHYTSFASTGAGGYPSNTQGAYGYQHPGTAPHQLANFNTYNGIAPGQSPDFGQGQRSNGFIHANTYGDVPYSHQQPSYQQGVNPQAVNAPPGWASGQMQMATNAHPQVPTGSGFRHPQTSGAPASIAQFPANQLSAGHVYHGNAIGVQGMTGFHHAPARNGIPNPAAYNPGAGAGSSQVQVQPAAPISNTNGGKLQWKTTGPLTHDQKAALIAAQADGKTRVCPVCGHSYNKHSNLVDHILKAYGKDGEGSRAPVDSGSVSRYTFYLIDAWGIAGKRGRDITRS</sequence>
<evidence type="ECO:0000313" key="1">
    <source>
        <dbReference type="EMBL" id="TFK60205.1"/>
    </source>
</evidence>
<keyword evidence="2" id="KW-1185">Reference proteome</keyword>
<gene>
    <name evidence="1" type="ORF">BDN72DRAFT_905173</name>
</gene>
<dbReference type="EMBL" id="ML208813">
    <property type="protein sequence ID" value="TFK60205.1"/>
    <property type="molecule type" value="Genomic_DNA"/>
</dbReference>
<protein>
    <submittedName>
        <fullName evidence="1">Uncharacterized protein</fullName>
    </submittedName>
</protein>
<dbReference type="Proteomes" id="UP000308600">
    <property type="component" value="Unassembled WGS sequence"/>
</dbReference>
<accession>A0ACD3A3A6</accession>
<proteinExistence type="predicted"/>
<evidence type="ECO:0000313" key="2">
    <source>
        <dbReference type="Proteomes" id="UP000308600"/>
    </source>
</evidence>